<name>A0A3D8IDA6_9HELI</name>
<evidence type="ECO:0000313" key="2">
    <source>
        <dbReference type="Proteomes" id="UP000256379"/>
    </source>
</evidence>
<dbReference type="EMBL" id="NXLQ01000027">
    <property type="protein sequence ID" value="RDU62926.1"/>
    <property type="molecule type" value="Genomic_DNA"/>
</dbReference>
<dbReference type="InterPro" id="IPR010272">
    <property type="entry name" value="T6SS_TssF"/>
</dbReference>
<dbReference type="RefSeq" id="WP_115543652.1">
    <property type="nucleotide sequence ID" value="NZ_NXLQ01000027.1"/>
</dbReference>
<accession>A0A3D8IDA6</accession>
<dbReference type="OrthoDB" id="9763676at2"/>
<protein>
    <submittedName>
        <fullName evidence="1">Type VI secretion system baseplate subunit TssF</fullName>
    </submittedName>
</protein>
<dbReference type="PANTHER" id="PTHR35370:SF1">
    <property type="entry name" value="TYPE VI SECRETION SYSTEM COMPONENT TSSF1"/>
    <property type="match status" value="1"/>
</dbReference>
<dbReference type="Proteomes" id="UP000256379">
    <property type="component" value="Unassembled WGS sequence"/>
</dbReference>
<dbReference type="NCBIfam" id="TIGR03359">
    <property type="entry name" value="VI_chp_6"/>
    <property type="match status" value="1"/>
</dbReference>
<gene>
    <name evidence="1" type="primary">vasA</name>
    <name evidence="1" type="ORF">CQA53_08905</name>
</gene>
<dbReference type="Pfam" id="PF05947">
    <property type="entry name" value="T6SS_TssF"/>
    <property type="match status" value="1"/>
</dbReference>
<organism evidence="1 2">
    <name type="scientific">Helicobacter didelphidarum</name>
    <dbReference type="NCBI Taxonomy" id="2040648"/>
    <lineage>
        <taxon>Bacteria</taxon>
        <taxon>Pseudomonadati</taxon>
        <taxon>Campylobacterota</taxon>
        <taxon>Epsilonproteobacteria</taxon>
        <taxon>Campylobacterales</taxon>
        <taxon>Helicobacteraceae</taxon>
        <taxon>Helicobacter</taxon>
    </lineage>
</organism>
<evidence type="ECO:0000313" key="1">
    <source>
        <dbReference type="EMBL" id="RDU62926.1"/>
    </source>
</evidence>
<reference evidence="1 2" key="1">
    <citation type="submission" date="2018-04" db="EMBL/GenBank/DDBJ databases">
        <title>Novel Campyloabacter and Helicobacter Species and Strains.</title>
        <authorList>
            <person name="Mannion A.J."/>
            <person name="Shen Z."/>
            <person name="Fox J.G."/>
        </authorList>
    </citation>
    <scope>NUCLEOTIDE SEQUENCE [LARGE SCALE GENOMIC DNA]</scope>
    <source>
        <strain evidence="1 2">MIT 17-337</strain>
    </source>
</reference>
<comment type="caution">
    <text evidence="1">The sequence shown here is derived from an EMBL/GenBank/DDBJ whole genome shotgun (WGS) entry which is preliminary data.</text>
</comment>
<dbReference type="AlphaFoldDB" id="A0A3D8IDA6"/>
<dbReference type="PIRSF" id="PIRSF028304">
    <property type="entry name" value="UCP028304"/>
    <property type="match status" value="1"/>
</dbReference>
<sequence>MQDNIYYYKKELDYLHKMRTLFVRNFPKLAPFLDYNSKDPDIERLIENFAILTSKLHQELDSNIPLLAESLINIISPNYTNPLPSVCIQDFTLSPDAKALKLFLPKNTEVHSIPIDDVECRFKTLYDVWLYPLQITDCTISNAHDTHSLSLDLMTSKSDIAIASLDISHLDIYLGNDIYTSNTLLMWILHYLKEIIIFFENGEEFRIQPSFVTHRGLGEGESAFNSGENGFEAFALLQELFFIPEKFNFIRINKLDILKRCNARGFRMKFNFTKPLPAVCIPRAEMLSLSASPIVNAFPISAEPIINKHDRESYRIFINQNKPQGYEIVEVVRVKAHNSDTGKRILKNYKSFERFGIFENNRLNDFYSLSYKKDAYQTPHRHISFFSQTNITETISIETIACNKHLPSHLKIGHINKLNSKDIITRNITLPTPMKQVEIDGELLWKIVSVISFNYQSLLDKPTFLTALESYSFHLHNDTDNIVKRFAKALVEIHSKPIYRLSNMITKKGTLCIMSIDESRFYCLGEVYKMGLVFAKFFSHFASINSFCELQIRSINKDTITTINYPYKDGSRAIM</sequence>
<dbReference type="PANTHER" id="PTHR35370">
    <property type="entry name" value="CYTOPLASMIC PROTEIN-RELATED-RELATED"/>
    <property type="match status" value="1"/>
</dbReference>
<proteinExistence type="predicted"/>
<keyword evidence="2" id="KW-1185">Reference proteome</keyword>